<reference evidence="1" key="1">
    <citation type="journal article" date="2019" name="Sci. Rep.">
        <title>Draft genome of Tanacetum cinerariifolium, the natural source of mosquito coil.</title>
        <authorList>
            <person name="Yamashiro T."/>
            <person name="Shiraishi A."/>
            <person name="Satake H."/>
            <person name="Nakayama K."/>
        </authorList>
    </citation>
    <scope>NUCLEOTIDE SEQUENCE</scope>
</reference>
<protein>
    <submittedName>
        <fullName evidence="1">Zinc finger, CCHC-type</fullName>
    </submittedName>
</protein>
<dbReference type="EMBL" id="BKCJ010158180">
    <property type="protein sequence ID" value="GEY18415.1"/>
    <property type="molecule type" value="Genomic_DNA"/>
</dbReference>
<sequence>MVAAMKHMASSFAKLEKFEGVDFRRWQKKMHFMLSSMSVVYRLTYSHARGRWSHVSLINPPSWKDFKHTLKHFKEELTLIELGTHLHIEESLRVQDSDKPKGNNVVGPSVVNMVEHNKSSSYNDNKGLLAKSSSTTTEEATRLSEAPARAVVVEGRMFMKYLEEQTDEEAKINSIKNGDQPLPCVNHVSIVGTSSTEQPPLKDKSIWSDQEKKIDRLARSLLIQGLSNDIYSLIDSNKTAKDLWDALTRHMLGSEYGEQDRKAAVLYSNKSAKDLWDALARHMLGSEYDVQERKAAVLYEYETFKATKGELLLDIYIRYLQVINDLKKCGNSKDNCELNFKFLNNLQSEWK</sequence>
<dbReference type="Pfam" id="PF14223">
    <property type="entry name" value="Retrotran_gag_2"/>
    <property type="match status" value="1"/>
</dbReference>
<comment type="caution">
    <text evidence="1">The sequence shown here is derived from an EMBL/GenBank/DDBJ whole genome shotgun (WGS) entry which is preliminary data.</text>
</comment>
<dbReference type="PANTHER" id="PTHR47592:SF29">
    <property type="entry name" value="ZINC FINGER, CCHC-TYPE"/>
    <property type="match status" value="1"/>
</dbReference>
<accession>A0A699HHQ1</accession>
<feature type="non-terminal residue" evidence="1">
    <location>
        <position position="351"/>
    </location>
</feature>
<proteinExistence type="predicted"/>
<evidence type="ECO:0000313" key="1">
    <source>
        <dbReference type="EMBL" id="GEY18415.1"/>
    </source>
</evidence>
<name>A0A699HHQ1_TANCI</name>
<gene>
    <name evidence="1" type="ORF">Tci_390389</name>
</gene>
<organism evidence="1">
    <name type="scientific">Tanacetum cinerariifolium</name>
    <name type="common">Dalmatian daisy</name>
    <name type="synonym">Chrysanthemum cinerariifolium</name>
    <dbReference type="NCBI Taxonomy" id="118510"/>
    <lineage>
        <taxon>Eukaryota</taxon>
        <taxon>Viridiplantae</taxon>
        <taxon>Streptophyta</taxon>
        <taxon>Embryophyta</taxon>
        <taxon>Tracheophyta</taxon>
        <taxon>Spermatophyta</taxon>
        <taxon>Magnoliopsida</taxon>
        <taxon>eudicotyledons</taxon>
        <taxon>Gunneridae</taxon>
        <taxon>Pentapetalae</taxon>
        <taxon>asterids</taxon>
        <taxon>campanulids</taxon>
        <taxon>Asterales</taxon>
        <taxon>Asteraceae</taxon>
        <taxon>Asteroideae</taxon>
        <taxon>Anthemideae</taxon>
        <taxon>Anthemidinae</taxon>
        <taxon>Tanacetum</taxon>
    </lineage>
</organism>
<dbReference type="AlphaFoldDB" id="A0A699HHQ1"/>
<dbReference type="PANTHER" id="PTHR47592">
    <property type="entry name" value="PBF68 PROTEIN"/>
    <property type="match status" value="1"/>
</dbReference>